<dbReference type="PROSITE" id="PS51257">
    <property type="entry name" value="PROKAR_LIPOPROTEIN"/>
    <property type="match status" value="1"/>
</dbReference>
<keyword evidence="1" id="KW-0472">Membrane</keyword>
<dbReference type="RefSeq" id="WP_184651510.1">
    <property type="nucleotide sequence ID" value="NZ_JACHFR010000001.1"/>
</dbReference>
<name>A0A840SDR2_9SPIR</name>
<dbReference type="Proteomes" id="UP000578697">
    <property type="component" value="Unassembled WGS sequence"/>
</dbReference>
<keyword evidence="1" id="KW-0812">Transmembrane</keyword>
<evidence type="ECO:0008006" key="6">
    <source>
        <dbReference type="Google" id="ProtNLM"/>
    </source>
</evidence>
<evidence type="ECO:0000313" key="4">
    <source>
        <dbReference type="Proteomes" id="UP000578697"/>
    </source>
</evidence>
<dbReference type="KEGG" id="trc:DYE49_06995"/>
<feature type="transmembrane region" description="Helical" evidence="1">
    <location>
        <begin position="12"/>
        <end position="31"/>
    </location>
</feature>
<accession>A0A840SDR2</accession>
<organism evidence="2 4">
    <name type="scientific">Treponema rectale</name>
    <dbReference type="NCBI Taxonomy" id="744512"/>
    <lineage>
        <taxon>Bacteria</taxon>
        <taxon>Pseudomonadati</taxon>
        <taxon>Spirochaetota</taxon>
        <taxon>Spirochaetia</taxon>
        <taxon>Spirochaetales</taxon>
        <taxon>Treponemataceae</taxon>
        <taxon>Treponema</taxon>
    </lineage>
</organism>
<protein>
    <recommendedName>
        <fullName evidence="6">Lipoprotein</fullName>
    </recommendedName>
</protein>
<evidence type="ECO:0000313" key="5">
    <source>
        <dbReference type="Proteomes" id="UP000593591"/>
    </source>
</evidence>
<keyword evidence="4" id="KW-1185">Reference proteome</keyword>
<keyword evidence="1" id="KW-1133">Transmembrane helix</keyword>
<dbReference type="EMBL" id="JACHFR010000001">
    <property type="protein sequence ID" value="MBB5218076.1"/>
    <property type="molecule type" value="Genomic_DNA"/>
</dbReference>
<reference evidence="3 5" key="1">
    <citation type="submission" date="2018-08" db="EMBL/GenBank/DDBJ databases">
        <title>The first complete genome of Treponema rectale (CHPAT), a commensal spirochete of the bovine rectum.</title>
        <authorList>
            <person name="Staton G.J."/>
            <person name="Clegg S.R."/>
            <person name="Carter S.D."/>
            <person name="Radford A.D."/>
            <person name="Darby A."/>
            <person name="Hall N."/>
            <person name="Birtles R.J."/>
            <person name="Evans N.J."/>
        </authorList>
    </citation>
    <scope>NUCLEOTIDE SEQUENCE [LARGE SCALE GENOMIC DNA]</scope>
    <source>
        <strain evidence="3 5">CHPA</strain>
    </source>
</reference>
<evidence type="ECO:0000256" key="1">
    <source>
        <dbReference type="SAM" id="Phobius"/>
    </source>
</evidence>
<dbReference type="AlphaFoldDB" id="A0A840SDR2"/>
<gene>
    <name evidence="3" type="ORF">DYE49_06995</name>
    <name evidence="2" type="ORF">HNP77_000420</name>
</gene>
<evidence type="ECO:0000313" key="3">
    <source>
        <dbReference type="EMBL" id="QOS40210.1"/>
    </source>
</evidence>
<sequence length="73" mass="7700">MFTSLKKACAGLAAVILFLASCAVLSLLITFPLWKWASASPETYTAGIASAAAIAVAVSIIKKIKRNKCRKNS</sequence>
<proteinExistence type="predicted"/>
<evidence type="ECO:0000313" key="2">
    <source>
        <dbReference type="EMBL" id="MBB5218076.1"/>
    </source>
</evidence>
<reference evidence="2 4" key="2">
    <citation type="submission" date="2020-08" db="EMBL/GenBank/DDBJ databases">
        <title>Genomic Encyclopedia of Type Strains, Phase IV (KMG-IV): sequencing the most valuable type-strain genomes for metagenomic binning, comparative biology and taxonomic classification.</title>
        <authorList>
            <person name="Goeker M."/>
        </authorList>
    </citation>
    <scope>NUCLEOTIDE SEQUENCE [LARGE SCALE GENOMIC DNA]</scope>
    <source>
        <strain evidence="2 4">DSM 103679</strain>
    </source>
</reference>
<dbReference type="Proteomes" id="UP000593591">
    <property type="component" value="Chromosome"/>
</dbReference>
<feature type="transmembrane region" description="Helical" evidence="1">
    <location>
        <begin position="43"/>
        <end position="61"/>
    </location>
</feature>
<dbReference type="EMBL" id="CP031517">
    <property type="protein sequence ID" value="QOS40210.1"/>
    <property type="molecule type" value="Genomic_DNA"/>
</dbReference>